<evidence type="ECO:0000313" key="3">
    <source>
        <dbReference type="EMBL" id="KAK3672917.1"/>
    </source>
</evidence>
<keyword evidence="1" id="KW-0472">Membrane</keyword>
<feature type="transmembrane region" description="Helical" evidence="1">
    <location>
        <begin position="62"/>
        <end position="81"/>
    </location>
</feature>
<name>A0AAE1BYS1_9PEZI</name>
<proteinExistence type="predicted"/>
<keyword evidence="1" id="KW-1133">Transmembrane helix</keyword>
<dbReference type="EMBL" id="JAUTXT010000029">
    <property type="protein sequence ID" value="KAK3672917.1"/>
    <property type="molecule type" value="Genomic_DNA"/>
</dbReference>
<feature type="chain" id="PRO_5042215497" evidence="2">
    <location>
        <begin position="20"/>
        <end position="166"/>
    </location>
</feature>
<accession>A0AAE1BYS1</accession>
<evidence type="ECO:0000256" key="2">
    <source>
        <dbReference type="SAM" id="SignalP"/>
    </source>
</evidence>
<dbReference type="AlphaFoldDB" id="A0AAE1BYS1"/>
<reference evidence="3" key="1">
    <citation type="submission" date="2023-07" db="EMBL/GenBank/DDBJ databases">
        <title>Black Yeasts Isolated from many extreme environments.</title>
        <authorList>
            <person name="Coleine C."/>
            <person name="Stajich J.E."/>
            <person name="Selbmann L."/>
        </authorList>
    </citation>
    <scope>NUCLEOTIDE SEQUENCE</scope>
    <source>
        <strain evidence="3">CCFEE 5485</strain>
    </source>
</reference>
<evidence type="ECO:0000313" key="4">
    <source>
        <dbReference type="Proteomes" id="UP001274830"/>
    </source>
</evidence>
<keyword evidence="4" id="KW-1185">Reference proteome</keyword>
<keyword evidence="1" id="KW-0812">Transmembrane</keyword>
<gene>
    <name evidence="3" type="ORF">LTR78_007270</name>
</gene>
<organism evidence="3 4">
    <name type="scientific">Recurvomyces mirabilis</name>
    <dbReference type="NCBI Taxonomy" id="574656"/>
    <lineage>
        <taxon>Eukaryota</taxon>
        <taxon>Fungi</taxon>
        <taxon>Dikarya</taxon>
        <taxon>Ascomycota</taxon>
        <taxon>Pezizomycotina</taxon>
        <taxon>Dothideomycetes</taxon>
        <taxon>Dothideomycetidae</taxon>
        <taxon>Mycosphaerellales</taxon>
        <taxon>Teratosphaeriaceae</taxon>
        <taxon>Recurvomyces</taxon>
    </lineage>
</organism>
<sequence>MSSPALYVKLMFLCNAATSLYGGYQSYIAITNLKKYEETSKKLAEWSNTAAEHLQKTRTTQGAGAIAIILSFIISTILAAGGTALPFWFTVAASPAMLVGVLGARQYIKGYWNPNDKDSVGTRIPLPNMEGYNEAQRRTEEVLNTLQYLEYGWVATTFIAGMAQKS</sequence>
<comment type="caution">
    <text evidence="3">The sequence shown here is derived from an EMBL/GenBank/DDBJ whole genome shotgun (WGS) entry which is preliminary data.</text>
</comment>
<keyword evidence="2" id="KW-0732">Signal</keyword>
<dbReference type="Proteomes" id="UP001274830">
    <property type="component" value="Unassembled WGS sequence"/>
</dbReference>
<protein>
    <submittedName>
        <fullName evidence="3">Uncharacterized protein</fullName>
    </submittedName>
</protein>
<feature type="signal peptide" evidence="2">
    <location>
        <begin position="1"/>
        <end position="19"/>
    </location>
</feature>
<evidence type="ECO:0000256" key="1">
    <source>
        <dbReference type="SAM" id="Phobius"/>
    </source>
</evidence>